<feature type="compositionally biased region" description="Basic residues" evidence="4">
    <location>
        <begin position="274"/>
        <end position="288"/>
    </location>
</feature>
<dbReference type="AlphaFoldDB" id="A0A7K3LXA5"/>
<comment type="similarity">
    <text evidence="3">Belongs to the prokaryotic Ku family.</text>
</comment>
<dbReference type="Pfam" id="PF02735">
    <property type="entry name" value="Ku"/>
    <property type="match status" value="1"/>
</dbReference>
<evidence type="ECO:0000256" key="2">
    <source>
        <dbReference type="ARBA" id="ARBA00023172"/>
    </source>
</evidence>
<dbReference type="CDD" id="cd00789">
    <property type="entry name" value="KU_like"/>
    <property type="match status" value="1"/>
</dbReference>
<comment type="caution">
    <text evidence="6">The sequence shown here is derived from an EMBL/GenBank/DDBJ whole genome shotgun (WGS) entry which is preliminary data.</text>
</comment>
<feature type="domain" description="Ku" evidence="5">
    <location>
        <begin position="52"/>
        <end position="179"/>
    </location>
</feature>
<dbReference type="PANTHER" id="PTHR41251">
    <property type="entry name" value="NON-HOMOLOGOUS END JOINING PROTEIN KU"/>
    <property type="match status" value="1"/>
</dbReference>
<keyword evidence="1 3" id="KW-0238">DNA-binding</keyword>
<dbReference type="InterPro" id="IPR006164">
    <property type="entry name" value="DNA_bd_Ku70/Ku80"/>
</dbReference>
<dbReference type="NCBIfam" id="TIGR02772">
    <property type="entry name" value="Ku_bact"/>
    <property type="match status" value="1"/>
</dbReference>
<accession>A0A7K3LXA5</accession>
<dbReference type="HAMAP" id="MF_01875">
    <property type="entry name" value="Prokaryotic_Ku"/>
    <property type="match status" value="1"/>
</dbReference>
<proteinExistence type="inferred from homology"/>
<dbReference type="EMBL" id="WLZY01000001">
    <property type="protein sequence ID" value="NDL55643.1"/>
    <property type="molecule type" value="Genomic_DNA"/>
</dbReference>
<dbReference type="Proteomes" id="UP000460435">
    <property type="component" value="Unassembled WGS sequence"/>
</dbReference>
<comment type="subunit">
    <text evidence="3">Homodimer. Interacts with LigD.</text>
</comment>
<dbReference type="Gene3D" id="2.40.290.10">
    <property type="match status" value="1"/>
</dbReference>
<evidence type="ECO:0000256" key="1">
    <source>
        <dbReference type="ARBA" id="ARBA00023125"/>
    </source>
</evidence>
<protein>
    <recommendedName>
        <fullName evidence="3">Non-homologous end joining protein Ku</fullName>
    </recommendedName>
</protein>
<dbReference type="SMART" id="SM00559">
    <property type="entry name" value="Ku78"/>
    <property type="match status" value="1"/>
</dbReference>
<name>A0A7K3LXA5_9ACTN</name>
<evidence type="ECO:0000259" key="5">
    <source>
        <dbReference type="SMART" id="SM00559"/>
    </source>
</evidence>
<dbReference type="GO" id="GO:0006310">
    <property type="term" value="P:DNA recombination"/>
    <property type="evidence" value="ECO:0007669"/>
    <property type="project" value="UniProtKB-KW"/>
</dbReference>
<dbReference type="GO" id="GO:0003690">
    <property type="term" value="F:double-stranded DNA binding"/>
    <property type="evidence" value="ECO:0007669"/>
    <property type="project" value="UniProtKB-UniRule"/>
</dbReference>
<gene>
    <name evidence="3" type="primary">ku</name>
    <name evidence="6" type="ORF">F7O44_00995</name>
</gene>
<sequence length="288" mass="31765">MQTVWRGSISFGLVSIPVRLVSATEEKDVSFRQVHAEDGGRIRYRRFCEKGGHEVAYADIAKGYEMPDGEMVILTSDDLAELPVASSKAVEVLGFVPFAQIDPTSLSRAYYVEPTGDTKPYVLLRDSLEESGRVGVVKMALRNRERLAVLRSHEGVLVVQTMLWPDEIRKPEFGFLSEDVQVRKQEMAMAESYIETLSGDFEPDEYTDDYREALMQVIEAKSGTGEVSAPAEEEEPGEGKVVDLMEALRRSVEEAKTAKSGAKGGRDESAPAKKAAKKAPAKKARKSA</sequence>
<reference evidence="6 7" key="1">
    <citation type="submission" date="2019-11" db="EMBL/GenBank/DDBJ databases">
        <authorList>
            <person name="Li X.-J."/>
            <person name="Feng X.-M."/>
        </authorList>
    </citation>
    <scope>NUCLEOTIDE SEQUENCE [LARGE SCALE GENOMIC DNA]</scope>
    <source>
        <strain evidence="6 7">XMNu-373</strain>
    </source>
</reference>
<keyword evidence="2 3" id="KW-0233">DNA recombination</keyword>
<dbReference type="PANTHER" id="PTHR41251:SF1">
    <property type="entry name" value="NON-HOMOLOGOUS END JOINING PROTEIN KU"/>
    <property type="match status" value="1"/>
</dbReference>
<evidence type="ECO:0000313" key="6">
    <source>
        <dbReference type="EMBL" id="NDL55643.1"/>
    </source>
</evidence>
<dbReference type="PIRSF" id="PIRSF006493">
    <property type="entry name" value="Prok_Ku"/>
    <property type="match status" value="1"/>
</dbReference>
<dbReference type="InterPro" id="IPR009187">
    <property type="entry name" value="Prok_Ku"/>
</dbReference>
<evidence type="ECO:0000313" key="7">
    <source>
        <dbReference type="Proteomes" id="UP000460435"/>
    </source>
</evidence>
<evidence type="ECO:0000256" key="3">
    <source>
        <dbReference type="HAMAP-Rule" id="MF_01875"/>
    </source>
</evidence>
<organism evidence="6 7">
    <name type="scientific">Phytoactinopolyspora mesophila</name>
    <dbReference type="NCBI Taxonomy" id="2650750"/>
    <lineage>
        <taxon>Bacteria</taxon>
        <taxon>Bacillati</taxon>
        <taxon>Actinomycetota</taxon>
        <taxon>Actinomycetes</taxon>
        <taxon>Jiangellales</taxon>
        <taxon>Jiangellaceae</taxon>
        <taxon>Phytoactinopolyspora</taxon>
    </lineage>
</organism>
<comment type="function">
    <text evidence="3">With LigD forms a non-homologous end joining (NHEJ) DNA repair enzyme, which repairs dsDNA breaks with reduced fidelity. Binds linear dsDNA with 5'- and 3'- overhangs but not closed circular dsDNA nor ssDNA. Recruits and stimulates the ligase activity of LigD.</text>
</comment>
<dbReference type="FunFam" id="2.40.290.10:FF:000004">
    <property type="entry name" value="Non-homologous end joining protein Ku"/>
    <property type="match status" value="1"/>
</dbReference>
<dbReference type="SUPFAM" id="SSF100939">
    <property type="entry name" value="SPOC domain-like"/>
    <property type="match status" value="1"/>
</dbReference>
<dbReference type="InterPro" id="IPR016194">
    <property type="entry name" value="SPOC-like_C_dom_sf"/>
</dbReference>
<keyword evidence="7" id="KW-1185">Reference proteome</keyword>
<keyword evidence="3" id="KW-0227">DNA damage</keyword>
<keyword evidence="3" id="KW-0234">DNA repair</keyword>
<dbReference type="GO" id="GO:0006303">
    <property type="term" value="P:double-strand break repair via nonhomologous end joining"/>
    <property type="evidence" value="ECO:0007669"/>
    <property type="project" value="UniProtKB-UniRule"/>
</dbReference>
<feature type="region of interest" description="Disordered" evidence="4">
    <location>
        <begin position="252"/>
        <end position="288"/>
    </location>
</feature>
<dbReference type="RefSeq" id="WP_162448335.1">
    <property type="nucleotide sequence ID" value="NZ_WLZY01000001.1"/>
</dbReference>
<evidence type="ECO:0000256" key="4">
    <source>
        <dbReference type="SAM" id="MobiDB-lite"/>
    </source>
</evidence>